<evidence type="ECO:0000256" key="1">
    <source>
        <dbReference type="SAM" id="Phobius"/>
    </source>
</evidence>
<name>A0A6C0HWE2_9ZZZZ</name>
<accession>A0A6C0HWE2</accession>
<protein>
    <recommendedName>
        <fullName evidence="3">DUF4760 domain-containing protein</fullName>
    </recommendedName>
</protein>
<organism evidence="2">
    <name type="scientific">viral metagenome</name>
    <dbReference type="NCBI Taxonomy" id="1070528"/>
    <lineage>
        <taxon>unclassified sequences</taxon>
        <taxon>metagenomes</taxon>
        <taxon>organismal metagenomes</taxon>
    </lineage>
</organism>
<keyword evidence="1" id="KW-1133">Transmembrane helix</keyword>
<proteinExistence type="predicted"/>
<dbReference type="AlphaFoldDB" id="A0A6C0HWE2"/>
<keyword evidence="1" id="KW-0812">Transmembrane</keyword>
<evidence type="ECO:0000313" key="2">
    <source>
        <dbReference type="EMBL" id="QHT84812.1"/>
    </source>
</evidence>
<dbReference type="EMBL" id="MN740028">
    <property type="protein sequence ID" value="QHT84812.1"/>
    <property type="molecule type" value="Genomic_DNA"/>
</dbReference>
<feature type="transmembrane region" description="Helical" evidence="1">
    <location>
        <begin position="6"/>
        <end position="27"/>
    </location>
</feature>
<feature type="transmembrane region" description="Helical" evidence="1">
    <location>
        <begin position="39"/>
        <end position="60"/>
    </location>
</feature>
<sequence length="195" mass="23266">MNIGDYTSLFITLILVAITIGSTYIYWKSSIHKNHKFVIYLRILMAVSVLITAYAIYLQINYHKDESHNDEISFFTNLMKNFLDDNIKIFIKYPHMNYYYAELMGFRYNQRYKRDYMVENQISNIIFSRLASVAYYLETSSNYSSKEDLAELQSRFDAVIGTFLKSKIFRDNWKIYKEKLSGPPIRRYMENNFGI</sequence>
<evidence type="ECO:0008006" key="3">
    <source>
        <dbReference type="Google" id="ProtNLM"/>
    </source>
</evidence>
<keyword evidence="1" id="KW-0472">Membrane</keyword>
<reference evidence="2" key="1">
    <citation type="journal article" date="2020" name="Nature">
        <title>Giant virus diversity and host interactions through global metagenomics.</title>
        <authorList>
            <person name="Schulz F."/>
            <person name="Roux S."/>
            <person name="Paez-Espino D."/>
            <person name="Jungbluth S."/>
            <person name="Walsh D.A."/>
            <person name="Denef V.J."/>
            <person name="McMahon K.D."/>
            <person name="Konstantinidis K.T."/>
            <person name="Eloe-Fadrosh E.A."/>
            <person name="Kyrpides N.C."/>
            <person name="Woyke T."/>
        </authorList>
    </citation>
    <scope>NUCLEOTIDE SEQUENCE</scope>
    <source>
        <strain evidence="2">GVMAG-M-3300023184-178</strain>
    </source>
</reference>